<dbReference type="GO" id="GO:0015205">
    <property type="term" value="F:nucleobase transmembrane transporter activity"/>
    <property type="evidence" value="ECO:0007669"/>
    <property type="project" value="UniProtKB-ARBA"/>
</dbReference>
<dbReference type="Pfam" id="PF00860">
    <property type="entry name" value="Xan_ur_permease"/>
    <property type="match status" value="1"/>
</dbReference>
<feature type="transmembrane region" description="Helical" evidence="7">
    <location>
        <begin position="115"/>
        <end position="136"/>
    </location>
</feature>
<evidence type="ECO:0000313" key="8">
    <source>
        <dbReference type="EMBL" id="SDH65776.1"/>
    </source>
</evidence>
<keyword evidence="9" id="KW-1185">Reference proteome</keyword>
<dbReference type="STRING" id="428992.SAMN05216272_102374"/>
<dbReference type="EMBL" id="FNDS01000002">
    <property type="protein sequence ID" value="SDH65776.1"/>
    <property type="molecule type" value="Genomic_DNA"/>
</dbReference>
<dbReference type="GO" id="GO:0005886">
    <property type="term" value="C:plasma membrane"/>
    <property type="evidence" value="ECO:0007669"/>
    <property type="project" value="UniProtKB-ARBA"/>
</dbReference>
<comment type="similarity">
    <text evidence="2">Belongs to the nucleobase:cation symporter-2 (NCS2) (TC 2.A.40) family.</text>
</comment>
<dbReference type="PANTHER" id="PTHR11119">
    <property type="entry name" value="XANTHINE-URACIL / VITAMIN C PERMEASE FAMILY MEMBER"/>
    <property type="match status" value="1"/>
</dbReference>
<evidence type="ECO:0000256" key="1">
    <source>
        <dbReference type="ARBA" id="ARBA00004141"/>
    </source>
</evidence>
<keyword evidence="3" id="KW-0813">Transport</keyword>
<evidence type="ECO:0000256" key="3">
    <source>
        <dbReference type="ARBA" id="ARBA00022448"/>
    </source>
</evidence>
<evidence type="ECO:0000256" key="7">
    <source>
        <dbReference type="SAM" id="Phobius"/>
    </source>
</evidence>
<comment type="subcellular location">
    <subcellularLocation>
        <location evidence="1">Membrane</location>
        <topology evidence="1">Multi-pass membrane protein</topology>
    </subcellularLocation>
</comment>
<dbReference type="OrthoDB" id="9779092at2"/>
<feature type="transmembrane region" description="Helical" evidence="7">
    <location>
        <begin position="364"/>
        <end position="383"/>
    </location>
</feature>
<gene>
    <name evidence="8" type="ORF">SAMN05216272_102374</name>
</gene>
<feature type="transmembrane region" description="Helical" evidence="7">
    <location>
        <begin position="83"/>
        <end position="103"/>
    </location>
</feature>
<dbReference type="InterPro" id="IPR006042">
    <property type="entry name" value="Xan_ur_permease"/>
</dbReference>
<evidence type="ECO:0000256" key="5">
    <source>
        <dbReference type="ARBA" id="ARBA00022989"/>
    </source>
</evidence>
<name>A0A1G8E770_9PSED</name>
<feature type="transmembrane region" description="Helical" evidence="7">
    <location>
        <begin position="303"/>
        <end position="325"/>
    </location>
</feature>
<sequence>MVDEFKDPLWRQIISGAQMLFVAFGALVLMPLITGLDPNVALFTAGFGTLLFQLVTGRQVPVFLASSFAFITPIILAKGQFGLAATMGGVVAAGFVYTFLGLAVKIKGTGFIDRLLPPVVIGPVIISIGLAMAPIAANMAMGKAGDGSELIPYKTAMLISMPALVTTLIVAVFGKGMLRLVPIISGVIVGYALSFVFGVVDVAKIAAAPWLAMPAFTAPAFNWQAILFIVPVALAPAIEHIGGVIAVGGVTGRNYLKTPGLHRTLLGDGLATSAAGLFGGPPNTTYAEVTGAVMLTKNYNPKIMTWAAAFAIGLAFVGKFGAILQSIPVPVMGGILCLLFGTIASVGMNTLIRHKVDLSLARNLVIVSVTLVFGIGGVLIGSGTGPDDFGLKGIALCAIVAIVLNLILPGEDGWQNKALDADSSERKAD</sequence>
<keyword evidence="6 7" id="KW-0472">Membrane</keyword>
<dbReference type="InterPro" id="IPR006043">
    <property type="entry name" value="NCS2"/>
</dbReference>
<keyword evidence="4 7" id="KW-0812">Transmembrane</keyword>
<feature type="transmembrane region" description="Helical" evidence="7">
    <location>
        <begin position="156"/>
        <end position="173"/>
    </location>
</feature>
<proteinExistence type="inferred from homology"/>
<feature type="transmembrane region" description="Helical" evidence="7">
    <location>
        <begin position="331"/>
        <end position="352"/>
    </location>
</feature>
<evidence type="ECO:0000256" key="6">
    <source>
        <dbReference type="ARBA" id="ARBA00023136"/>
    </source>
</evidence>
<reference evidence="9" key="1">
    <citation type="submission" date="2016-10" db="EMBL/GenBank/DDBJ databases">
        <authorList>
            <person name="Varghese N."/>
            <person name="Submissions S."/>
        </authorList>
    </citation>
    <scope>NUCLEOTIDE SEQUENCE [LARGE SCALE GENOMIC DNA]</scope>
    <source>
        <strain evidence="9">CCM 7469</strain>
    </source>
</reference>
<feature type="transmembrane region" description="Helical" evidence="7">
    <location>
        <begin position="39"/>
        <end position="55"/>
    </location>
</feature>
<dbReference type="Proteomes" id="UP000199636">
    <property type="component" value="Unassembled WGS sequence"/>
</dbReference>
<protein>
    <submittedName>
        <fullName evidence="8">Uracil permease</fullName>
    </submittedName>
</protein>
<evidence type="ECO:0000256" key="4">
    <source>
        <dbReference type="ARBA" id="ARBA00022692"/>
    </source>
</evidence>
<accession>A0A1G8E770</accession>
<keyword evidence="5 7" id="KW-1133">Transmembrane helix</keyword>
<evidence type="ECO:0000256" key="2">
    <source>
        <dbReference type="ARBA" id="ARBA00008821"/>
    </source>
</evidence>
<dbReference type="PROSITE" id="PS01116">
    <property type="entry name" value="XANTH_URACIL_PERMASE"/>
    <property type="match status" value="1"/>
</dbReference>
<evidence type="ECO:0000313" key="9">
    <source>
        <dbReference type="Proteomes" id="UP000199636"/>
    </source>
</evidence>
<feature type="transmembrane region" description="Helical" evidence="7">
    <location>
        <begin position="60"/>
        <end position="77"/>
    </location>
</feature>
<feature type="transmembrane region" description="Helical" evidence="7">
    <location>
        <begin position="180"/>
        <end position="200"/>
    </location>
</feature>
<dbReference type="RefSeq" id="WP_090261635.1">
    <property type="nucleotide sequence ID" value="NZ_FNDS01000002.1"/>
</dbReference>
<dbReference type="AlphaFoldDB" id="A0A1G8E770"/>
<organism evidence="8 9">
    <name type="scientific">Pseudomonas panipatensis</name>
    <dbReference type="NCBI Taxonomy" id="428992"/>
    <lineage>
        <taxon>Bacteria</taxon>
        <taxon>Pseudomonadati</taxon>
        <taxon>Pseudomonadota</taxon>
        <taxon>Gammaproteobacteria</taxon>
        <taxon>Pseudomonadales</taxon>
        <taxon>Pseudomonadaceae</taxon>
        <taxon>Pseudomonas</taxon>
    </lineage>
</organism>
<feature type="transmembrane region" description="Helical" evidence="7">
    <location>
        <begin position="220"/>
        <end position="238"/>
    </location>
</feature>
<dbReference type="NCBIfam" id="TIGR00801">
    <property type="entry name" value="ncs2"/>
    <property type="match status" value="1"/>
</dbReference>
<feature type="transmembrane region" description="Helical" evidence="7">
    <location>
        <begin position="12"/>
        <end position="33"/>
    </location>
</feature>
<feature type="transmembrane region" description="Helical" evidence="7">
    <location>
        <begin position="389"/>
        <end position="408"/>
    </location>
</feature>